<dbReference type="AlphaFoldDB" id="A0A7G9L585"/>
<gene>
    <name evidence="1" type="ORF">H8M03_05540</name>
</gene>
<accession>A0A7G9L585</accession>
<dbReference type="EMBL" id="CP060697">
    <property type="protein sequence ID" value="QNM83784.1"/>
    <property type="molecule type" value="Genomic_DNA"/>
</dbReference>
<organism evidence="1 2">
    <name type="scientific">Sphingomonas sabuli</name>
    <dbReference type="NCBI Taxonomy" id="2764186"/>
    <lineage>
        <taxon>Bacteria</taxon>
        <taxon>Pseudomonadati</taxon>
        <taxon>Pseudomonadota</taxon>
        <taxon>Alphaproteobacteria</taxon>
        <taxon>Sphingomonadales</taxon>
        <taxon>Sphingomonadaceae</taxon>
        <taxon>Sphingomonas</taxon>
    </lineage>
</organism>
<proteinExistence type="predicted"/>
<sequence length="103" mass="10136">MGTTSGPAIRCTVENAGKLPADLGGSAGVCAAIERALAPKVAEAGVDASSVTIALAVKSPHQMSAVATVDGRALPQQNVGTTDRPLTAGAIKMLAAALADQIK</sequence>
<reference evidence="1 2" key="1">
    <citation type="submission" date="2020-08" db="EMBL/GenBank/DDBJ databases">
        <title>Sphingomonas sp. sand1-3 16S ribosomal RNA gene Genome sequencing and assembly.</title>
        <authorList>
            <person name="Kang M."/>
        </authorList>
    </citation>
    <scope>NUCLEOTIDE SEQUENCE [LARGE SCALE GENOMIC DNA]</scope>
    <source>
        <strain evidence="2">sand1-3</strain>
    </source>
</reference>
<name>A0A7G9L585_9SPHN</name>
<dbReference type="RefSeq" id="WP_187480738.1">
    <property type="nucleotide sequence ID" value="NZ_CP060697.1"/>
</dbReference>
<evidence type="ECO:0000313" key="1">
    <source>
        <dbReference type="EMBL" id="QNM83784.1"/>
    </source>
</evidence>
<dbReference type="KEGG" id="ssau:H8M03_05540"/>
<protein>
    <submittedName>
        <fullName evidence="1">Uncharacterized protein</fullName>
    </submittedName>
</protein>
<keyword evidence="2" id="KW-1185">Reference proteome</keyword>
<evidence type="ECO:0000313" key="2">
    <source>
        <dbReference type="Proteomes" id="UP000515861"/>
    </source>
</evidence>
<dbReference type="Proteomes" id="UP000515861">
    <property type="component" value="Chromosome"/>
</dbReference>